<evidence type="ECO:0000313" key="2">
    <source>
        <dbReference type="Proteomes" id="UP001187192"/>
    </source>
</evidence>
<protein>
    <submittedName>
        <fullName evidence="1">Uncharacterized protein</fullName>
    </submittedName>
</protein>
<proteinExistence type="predicted"/>
<dbReference type="Gramene" id="FCD_00011342-RA">
    <property type="protein sequence ID" value="FCD_00011342-RA:cds"/>
    <property type="gene ID" value="FCD_00011342"/>
</dbReference>
<comment type="caution">
    <text evidence="1">The sequence shown here is derived from an EMBL/GenBank/DDBJ whole genome shotgun (WGS) entry which is preliminary data.</text>
</comment>
<gene>
    <name evidence="1" type="ORF">TIFTF001_008035</name>
</gene>
<dbReference type="Proteomes" id="UP001187192">
    <property type="component" value="Unassembled WGS sequence"/>
</dbReference>
<evidence type="ECO:0000313" key="1">
    <source>
        <dbReference type="EMBL" id="GMN38808.1"/>
    </source>
</evidence>
<organism evidence="1 2">
    <name type="scientific">Ficus carica</name>
    <name type="common">Common fig</name>
    <dbReference type="NCBI Taxonomy" id="3494"/>
    <lineage>
        <taxon>Eukaryota</taxon>
        <taxon>Viridiplantae</taxon>
        <taxon>Streptophyta</taxon>
        <taxon>Embryophyta</taxon>
        <taxon>Tracheophyta</taxon>
        <taxon>Spermatophyta</taxon>
        <taxon>Magnoliopsida</taxon>
        <taxon>eudicotyledons</taxon>
        <taxon>Gunneridae</taxon>
        <taxon>Pentapetalae</taxon>
        <taxon>rosids</taxon>
        <taxon>fabids</taxon>
        <taxon>Rosales</taxon>
        <taxon>Moraceae</taxon>
        <taxon>Ficeae</taxon>
        <taxon>Ficus</taxon>
    </lineage>
</organism>
<sequence>MVNKFHDQHALRDRARKLDLGISIISCWFIVMLCRQWCRAKDEQFDIEGAETFELPVDEYKFFTKILLIHQFQGQKKTIAKEETASRETGLRIRLLTAYNEDPAAAAAHVMNCEVLF</sequence>
<reference evidence="1" key="1">
    <citation type="submission" date="2023-07" db="EMBL/GenBank/DDBJ databases">
        <title>draft genome sequence of fig (Ficus carica).</title>
        <authorList>
            <person name="Takahashi T."/>
            <person name="Nishimura K."/>
        </authorList>
    </citation>
    <scope>NUCLEOTIDE SEQUENCE</scope>
</reference>
<name>A0AA87ZMA7_FICCA</name>
<keyword evidence="2" id="KW-1185">Reference proteome</keyword>
<dbReference type="EMBL" id="BTGU01000008">
    <property type="protein sequence ID" value="GMN38808.1"/>
    <property type="molecule type" value="Genomic_DNA"/>
</dbReference>
<accession>A0AA87ZMA7</accession>
<dbReference type="AlphaFoldDB" id="A0AA87ZMA7"/>